<evidence type="ECO:0000256" key="5">
    <source>
        <dbReference type="ARBA" id="ARBA00023163"/>
    </source>
</evidence>
<keyword evidence="3" id="KW-0678">Repressor</keyword>
<keyword evidence="4" id="KW-0805">Transcription regulation</keyword>
<dbReference type="InterPro" id="IPR002712">
    <property type="entry name" value="CcdB"/>
</dbReference>
<comment type="caution">
    <text evidence="8">The sequence shown here is derived from an EMBL/GenBank/DDBJ whole genome shotgun (WGS) entry which is preliminary data.</text>
</comment>
<keyword evidence="5" id="KW-0804">Transcription</keyword>
<gene>
    <name evidence="8" type="ORF">ACFOVS_06810</name>
</gene>
<evidence type="ECO:0000256" key="6">
    <source>
        <dbReference type="ARBA" id="ARBA00029628"/>
    </source>
</evidence>
<evidence type="ECO:0000256" key="4">
    <source>
        <dbReference type="ARBA" id="ARBA00023015"/>
    </source>
</evidence>
<keyword evidence="9" id="KW-1185">Reference proteome</keyword>
<proteinExistence type="inferred from homology"/>
<sequence length="99" mass="10993">MARFLVHQFGTDGALALDLQANIFDGLNTRVMAPLVHHADVARLIPRLNPRFEIGGDVYVLMTQFIAAVPLKDLGERLIDLSHRSDDITAATDFLFQGF</sequence>
<organism evidence="8 9">
    <name type="scientific">Rhizobium lemnae</name>
    <dbReference type="NCBI Taxonomy" id="1214924"/>
    <lineage>
        <taxon>Bacteria</taxon>
        <taxon>Pseudomonadati</taxon>
        <taxon>Pseudomonadota</taxon>
        <taxon>Alphaproteobacteria</taxon>
        <taxon>Hyphomicrobiales</taxon>
        <taxon>Rhizobiaceae</taxon>
        <taxon>Rhizobium/Agrobacterium group</taxon>
        <taxon>Rhizobium</taxon>
    </lineage>
</organism>
<evidence type="ECO:0000313" key="9">
    <source>
        <dbReference type="Proteomes" id="UP001595697"/>
    </source>
</evidence>
<dbReference type="InterPro" id="IPR011067">
    <property type="entry name" value="Plasmid_toxin/cell-grow_inhib"/>
</dbReference>
<protein>
    <recommendedName>
        <fullName evidence="2">Toxin CcdB</fullName>
    </recommendedName>
    <alternativeName>
        <fullName evidence="7">Cytotoxic protein CcdB</fullName>
    </alternativeName>
    <alternativeName>
        <fullName evidence="6">Protein LetD</fullName>
    </alternativeName>
</protein>
<evidence type="ECO:0000256" key="7">
    <source>
        <dbReference type="ARBA" id="ARBA00033135"/>
    </source>
</evidence>
<dbReference type="SUPFAM" id="SSF50118">
    <property type="entry name" value="Cell growth inhibitor/plasmid maintenance toxic component"/>
    <property type="match status" value="1"/>
</dbReference>
<name>A0ABV8E670_9HYPH</name>
<evidence type="ECO:0000256" key="1">
    <source>
        <dbReference type="ARBA" id="ARBA00005230"/>
    </source>
</evidence>
<accession>A0ABV8E670</accession>
<evidence type="ECO:0000313" key="8">
    <source>
        <dbReference type="EMBL" id="MFC3967838.1"/>
    </source>
</evidence>
<dbReference type="RefSeq" id="WP_247260359.1">
    <property type="nucleotide sequence ID" value="NZ_JALJQZ010000008.1"/>
</dbReference>
<reference evidence="9" key="1">
    <citation type="journal article" date="2019" name="Int. J. Syst. Evol. Microbiol.">
        <title>The Global Catalogue of Microorganisms (GCM) 10K type strain sequencing project: providing services to taxonomists for standard genome sequencing and annotation.</title>
        <authorList>
            <consortium name="The Broad Institute Genomics Platform"/>
            <consortium name="The Broad Institute Genome Sequencing Center for Infectious Disease"/>
            <person name="Wu L."/>
            <person name="Ma J."/>
        </authorList>
    </citation>
    <scope>NUCLEOTIDE SEQUENCE [LARGE SCALE GENOMIC DNA]</scope>
    <source>
        <strain evidence="9">TBRC 5781</strain>
    </source>
</reference>
<dbReference type="Proteomes" id="UP001595697">
    <property type="component" value="Unassembled WGS sequence"/>
</dbReference>
<comment type="similarity">
    <text evidence="1">Belongs to the CcdB toxin family.</text>
</comment>
<evidence type="ECO:0000256" key="2">
    <source>
        <dbReference type="ARBA" id="ARBA00015075"/>
    </source>
</evidence>
<dbReference type="Pfam" id="PF01845">
    <property type="entry name" value="CcdB"/>
    <property type="match status" value="1"/>
</dbReference>
<evidence type="ECO:0000256" key="3">
    <source>
        <dbReference type="ARBA" id="ARBA00022491"/>
    </source>
</evidence>
<dbReference type="Gene3D" id="2.30.30.110">
    <property type="match status" value="1"/>
</dbReference>
<dbReference type="EMBL" id="JBHSBD010000025">
    <property type="protein sequence ID" value="MFC3967838.1"/>
    <property type="molecule type" value="Genomic_DNA"/>
</dbReference>